<proteinExistence type="inferred from homology"/>
<dbReference type="GO" id="GO:0003825">
    <property type="term" value="F:alpha,alpha-trehalose-phosphate synthase (UDP-forming) activity"/>
    <property type="evidence" value="ECO:0007669"/>
    <property type="project" value="UniProtKB-EC"/>
</dbReference>
<comment type="similarity">
    <text evidence="1">Belongs to the glycosyltransferase 20 family.</text>
</comment>
<keyword evidence="2" id="KW-0808">Transferase</keyword>
<evidence type="ECO:0000313" key="2">
    <source>
        <dbReference type="EMBL" id="WPD19573.1"/>
    </source>
</evidence>
<evidence type="ECO:0000313" key="3">
    <source>
        <dbReference type="Proteomes" id="UP001304683"/>
    </source>
</evidence>
<sequence>MSLVVVANREPLRQERGRWVPAVGGLATALLPVLERRGGTWVAWGEKEADAVPRLAHPPEAPRFTVRRLHVPAREVTGSYHGMANRVLWPLAHYFLERVELRRAFYAAYQATNRRFAEAVLEEWTDPATPVWVHDYHLMLVPALLRAARPGARIGFFWHIPWPPPEVWQVLPWTRQLLEGVLGADLVGLHTPEYVANFLATCRTLPGAVVDGQRVRWQGRTIRVEAHPIGIDTARFAQWAAEPRVRERARRIRRMAGTPLVVVGVDRLDYTKGIPERLAAWERLFERYPQWLGQVTLYQIAVPSRTRLPSYRLLKRLVDEQVGRINGAYMRDGWVPVHYLYRAFTPRELTAFYLAADAALVTPLRDGMNLVAQEYAWVTENGVLILSSLAGAASVLPEAVAVNPFDVDGLADTLHEVLASLADEPGRRRWDARRAALKERVAALDVHRWAERFLASLEGSPVTLAGASPG</sequence>
<dbReference type="EMBL" id="CP132508">
    <property type="protein sequence ID" value="WPD19573.1"/>
    <property type="molecule type" value="Genomic_DNA"/>
</dbReference>
<dbReference type="CDD" id="cd03788">
    <property type="entry name" value="GT20_TPS"/>
    <property type="match status" value="1"/>
</dbReference>
<dbReference type="PANTHER" id="PTHR10788:SF106">
    <property type="entry name" value="BCDNA.GH08860"/>
    <property type="match status" value="1"/>
</dbReference>
<evidence type="ECO:0000256" key="1">
    <source>
        <dbReference type="ARBA" id="ARBA00008799"/>
    </source>
</evidence>
<keyword evidence="2" id="KW-0328">Glycosyltransferase</keyword>
<keyword evidence="3" id="KW-1185">Reference proteome</keyword>
<accession>A0ABZ0QQ05</accession>
<organism evidence="2 3">
    <name type="scientific">Thermaerobacter composti</name>
    <dbReference type="NCBI Taxonomy" id="554949"/>
    <lineage>
        <taxon>Bacteria</taxon>
        <taxon>Bacillati</taxon>
        <taxon>Bacillota</taxon>
        <taxon>Clostridia</taxon>
        <taxon>Eubacteriales</taxon>
        <taxon>Clostridiales Family XVII. Incertae Sedis</taxon>
        <taxon>Thermaerobacter</taxon>
    </lineage>
</organism>
<dbReference type="Gene3D" id="3.40.50.2000">
    <property type="entry name" value="Glycogen Phosphorylase B"/>
    <property type="match status" value="2"/>
</dbReference>
<dbReference type="RefSeq" id="WP_318751080.1">
    <property type="nucleotide sequence ID" value="NZ_CP132508.1"/>
</dbReference>
<dbReference type="Pfam" id="PF00982">
    <property type="entry name" value="Glyco_transf_20"/>
    <property type="match status" value="1"/>
</dbReference>
<gene>
    <name evidence="2" type="ORF">Q5761_02575</name>
</gene>
<dbReference type="InterPro" id="IPR001830">
    <property type="entry name" value="Glyco_trans_20"/>
</dbReference>
<name>A0ABZ0QQ05_9FIRM</name>
<dbReference type="Proteomes" id="UP001304683">
    <property type="component" value="Chromosome"/>
</dbReference>
<dbReference type="EC" id="2.4.1.15" evidence="2"/>
<dbReference type="PANTHER" id="PTHR10788">
    <property type="entry name" value="TREHALOSE-6-PHOSPHATE SYNTHASE"/>
    <property type="match status" value="1"/>
</dbReference>
<dbReference type="SUPFAM" id="SSF53756">
    <property type="entry name" value="UDP-Glycosyltransferase/glycogen phosphorylase"/>
    <property type="match status" value="1"/>
</dbReference>
<reference evidence="2 3" key="1">
    <citation type="submission" date="2023-08" db="EMBL/GenBank/DDBJ databases">
        <title>Genome sequence of Thermaerobacter compostii strain Ins1, a spore-forming filamentous bacterium isolated from a deep geothermal reservoir.</title>
        <authorList>
            <person name="Bregnard D."/>
            <person name="Gonzalez D."/>
            <person name="Junier P."/>
        </authorList>
    </citation>
    <scope>NUCLEOTIDE SEQUENCE [LARGE SCALE GENOMIC DNA]</scope>
    <source>
        <strain evidence="2 3">Ins1</strain>
    </source>
</reference>
<protein>
    <submittedName>
        <fullName evidence="2">Trehalose-6-phosphate synthase</fullName>
        <ecNumber evidence="2">2.4.1.15</ecNumber>
    </submittedName>
</protein>